<dbReference type="GO" id="GO:0005737">
    <property type="term" value="C:cytoplasm"/>
    <property type="evidence" value="ECO:0007669"/>
    <property type="project" value="UniProtKB-SubCell"/>
</dbReference>
<reference evidence="5" key="1">
    <citation type="submission" date="2021-04" db="EMBL/GenBank/DDBJ databases">
        <authorList>
            <consortium name="Molecular Ecology Group"/>
        </authorList>
    </citation>
    <scope>NUCLEOTIDE SEQUENCE</scope>
</reference>
<dbReference type="PANTHER" id="PTHR46197">
    <property type="entry name" value="PROTEIN ABHD14B-LIKE"/>
    <property type="match status" value="1"/>
</dbReference>
<dbReference type="SUPFAM" id="SSF53474">
    <property type="entry name" value="alpha/beta-Hydrolases"/>
    <property type="match status" value="1"/>
</dbReference>
<evidence type="ECO:0000256" key="1">
    <source>
        <dbReference type="ARBA" id="ARBA00004496"/>
    </source>
</evidence>
<proteinExistence type="inferred from homology"/>
<protein>
    <recommendedName>
        <fullName evidence="4">AB hydrolase-1 domain-containing protein</fullName>
    </recommendedName>
</protein>
<name>A0A8S3ZRN8_9EUPU</name>
<dbReference type="Pfam" id="PF12697">
    <property type="entry name" value="Abhydrolase_6"/>
    <property type="match status" value="1"/>
</dbReference>
<evidence type="ECO:0000259" key="4">
    <source>
        <dbReference type="Pfam" id="PF12697"/>
    </source>
</evidence>
<sequence length="238" mass="26357">MASDTDRTLDFTGLPPLPELVADRESSFVAESKTVQVPVAGKTIKIYTEEVRRKDGESLLDVLFLHGMRFSSKNWLDIGSLHHLANWGYRAVAVDLPGYGRSINTLEVEHNADFLGCLISVLKLKRPVIVSPSMSGEFSLPYLFDDPTTSTDRAVAYVPVAPVLTSKFVDQFKKSQIPTLIVVGTNDTVNGKESTADLRKLPNSIYAPIEGASHPCYLDNPEAWHRLLYHFLKQISGP</sequence>
<dbReference type="Gene3D" id="3.40.50.1820">
    <property type="entry name" value="alpha/beta hydrolase"/>
    <property type="match status" value="1"/>
</dbReference>
<dbReference type="PANTHER" id="PTHR46197:SF3">
    <property type="entry name" value="AB HYDROLASE-1 DOMAIN-CONTAINING PROTEIN"/>
    <property type="match status" value="1"/>
</dbReference>
<dbReference type="InterPro" id="IPR029058">
    <property type="entry name" value="AB_hydrolase_fold"/>
</dbReference>
<dbReference type="AlphaFoldDB" id="A0A8S3ZRN8"/>
<accession>A0A8S3ZRN8</accession>
<evidence type="ECO:0000313" key="5">
    <source>
        <dbReference type="EMBL" id="CAG5130026.1"/>
    </source>
</evidence>
<evidence type="ECO:0000256" key="2">
    <source>
        <dbReference type="ARBA" id="ARBA00022490"/>
    </source>
</evidence>
<keyword evidence="2" id="KW-0963">Cytoplasm</keyword>
<dbReference type="InterPro" id="IPR000073">
    <property type="entry name" value="AB_hydrolase_1"/>
</dbReference>
<keyword evidence="6" id="KW-1185">Reference proteome</keyword>
<dbReference type="EMBL" id="CAJHNH020003802">
    <property type="protein sequence ID" value="CAG5130026.1"/>
    <property type="molecule type" value="Genomic_DNA"/>
</dbReference>
<evidence type="ECO:0000256" key="3">
    <source>
        <dbReference type="ARBA" id="ARBA00037942"/>
    </source>
</evidence>
<feature type="domain" description="AB hydrolase-1" evidence="4">
    <location>
        <begin position="62"/>
        <end position="130"/>
    </location>
</feature>
<comment type="caution">
    <text evidence="5">The sequence shown here is derived from an EMBL/GenBank/DDBJ whole genome shotgun (WGS) entry which is preliminary data.</text>
</comment>
<gene>
    <name evidence="5" type="ORF">CUNI_LOCUS15584</name>
</gene>
<evidence type="ECO:0000313" key="6">
    <source>
        <dbReference type="Proteomes" id="UP000678393"/>
    </source>
</evidence>
<comment type="subcellular location">
    <subcellularLocation>
        <location evidence="1">Cytoplasm</location>
    </subcellularLocation>
</comment>
<dbReference type="Proteomes" id="UP000678393">
    <property type="component" value="Unassembled WGS sequence"/>
</dbReference>
<dbReference type="OrthoDB" id="284184at2759"/>
<organism evidence="5 6">
    <name type="scientific">Candidula unifasciata</name>
    <dbReference type="NCBI Taxonomy" id="100452"/>
    <lineage>
        <taxon>Eukaryota</taxon>
        <taxon>Metazoa</taxon>
        <taxon>Spiralia</taxon>
        <taxon>Lophotrochozoa</taxon>
        <taxon>Mollusca</taxon>
        <taxon>Gastropoda</taxon>
        <taxon>Heterobranchia</taxon>
        <taxon>Euthyneura</taxon>
        <taxon>Panpulmonata</taxon>
        <taxon>Eupulmonata</taxon>
        <taxon>Stylommatophora</taxon>
        <taxon>Helicina</taxon>
        <taxon>Helicoidea</taxon>
        <taxon>Geomitridae</taxon>
        <taxon>Candidula</taxon>
    </lineage>
</organism>
<comment type="similarity">
    <text evidence="3">Belongs to the AB hydrolase superfamily. ABHD14 family.</text>
</comment>